<organism evidence="1 2">
    <name type="scientific">Flavobacterium succinicans</name>
    <dbReference type="NCBI Taxonomy" id="29536"/>
    <lineage>
        <taxon>Bacteria</taxon>
        <taxon>Pseudomonadati</taxon>
        <taxon>Bacteroidota</taxon>
        <taxon>Flavobacteriia</taxon>
        <taxon>Flavobacteriales</taxon>
        <taxon>Flavobacteriaceae</taxon>
        <taxon>Flavobacterium</taxon>
    </lineage>
</organism>
<dbReference type="SUPFAM" id="SSF56935">
    <property type="entry name" value="Porins"/>
    <property type="match status" value="1"/>
</dbReference>
<gene>
    <name evidence="1" type="ORF">FLB_03470</name>
</gene>
<proteinExistence type="predicted"/>
<evidence type="ECO:0000313" key="1">
    <source>
        <dbReference type="EMBL" id="OAZ05256.1"/>
    </source>
</evidence>
<dbReference type="PATRIC" id="fig|29536.5.peg.367"/>
<name>A0A199XVI8_9FLAO</name>
<sequence length="821" mass="93793">MKRENKQVLLWLCIVFACSIYSRGYAQDVDLEHFYKPNFKVTGSVNANMMYYSSTIPNPREPFTYMFSGNLNISAFNFTVPLSYTITNQGTNLGYTAPFDFNRLSIMPKYKWVKAYIGNVSMTFSPYTLSGFPFKGVGLELTPKSPFKITLMGGQLLKAVSEENALGGIPVYERFGYGAKIGFEQQRYKVGWIGFYAKDHVNSLNITNDKGVTPKENFVNSLIFSTTLIENLNLNVEYALSVLTDDTRSKSLHGGNFSTKLFSAKESTRFMNALQVNFDYNLQKSIIGLTYERIDPNYSTLGGLYFNNDLENIAFRFSRPFYKDKIMVSTSLGYQRDDLAKVKKQETKRVVGAITMNYKVTDQLNVTGNYSNFSTYTNKKLDQFELINTPNVVPSDTLNYRQLSQNATVTMTYAFGKKKHQNLNFNYSIAGQANEQGGVIRIGQASTVQNYNLAHSINFAGIKMSLNSSLNYTHNEVVQNNNTSVGASIGATKKLFNDKLNTNFGVLYNATQGNRNSSSVFGVKFNNSYVLLEKHNLNMSIISMFRSSSNAKKFNDLTAMLNYSYSLDKIKLPAKKVPKPATQLVLNPVLTIKYKDKIYEGTRDAILQQFQDLQLMLKAIPKDDFDELQQLITRTSLAPDAISFKEKALRYLKSHDLKQEFIARYNQYLVETLKSLKIDMMRKDEGLESSYSMAQGIVNRHKLHPVSLEDKKDIRNKISYTSYLKLVERKNKKLQPLLVHRWMLNEISILVSMPEEEVHQNENLSNFTKQELNYFFKMMKENKSAVAILAAFKMKLIPFYHELAIKSVKDDEVEFHYLKNN</sequence>
<dbReference type="EMBL" id="JMTM01000013">
    <property type="protein sequence ID" value="OAZ05256.1"/>
    <property type="molecule type" value="Genomic_DNA"/>
</dbReference>
<comment type="caution">
    <text evidence="1">The sequence shown here is derived from an EMBL/GenBank/DDBJ whole genome shotgun (WGS) entry which is preliminary data.</text>
</comment>
<evidence type="ECO:0000313" key="2">
    <source>
        <dbReference type="Proteomes" id="UP000093807"/>
    </source>
</evidence>
<dbReference type="AlphaFoldDB" id="A0A199XVI8"/>
<keyword evidence="2" id="KW-1185">Reference proteome</keyword>
<protein>
    <submittedName>
        <fullName evidence="1">Uncharacterized protein</fullName>
    </submittedName>
</protein>
<dbReference type="RefSeq" id="WP_064714247.1">
    <property type="nucleotide sequence ID" value="NZ_JMTM01000013.1"/>
</dbReference>
<dbReference type="Proteomes" id="UP000093807">
    <property type="component" value="Unassembled WGS sequence"/>
</dbReference>
<accession>A0A199XVI8</accession>
<reference evidence="1 2" key="1">
    <citation type="submission" date="2016-06" db="EMBL/GenBank/DDBJ databases">
        <title>Draft genome sequence of Flavobacterium succinicans strain DD5b.</title>
        <authorList>
            <person name="Poehlein A."/>
            <person name="Daniel R."/>
            <person name="Simeonova D.D."/>
        </authorList>
    </citation>
    <scope>NUCLEOTIDE SEQUENCE [LARGE SCALE GENOMIC DNA]</scope>
    <source>
        <strain evidence="1 2">DD5b</strain>
    </source>
</reference>
<dbReference type="PROSITE" id="PS51257">
    <property type="entry name" value="PROKAR_LIPOPROTEIN"/>
    <property type="match status" value="1"/>
</dbReference>